<evidence type="ECO:0000256" key="9">
    <source>
        <dbReference type="ARBA" id="ARBA00044518"/>
    </source>
</evidence>
<comment type="similarity">
    <text evidence="2 10">Belongs to the TPP enzyme family.</text>
</comment>
<dbReference type="InterPro" id="IPR011766">
    <property type="entry name" value="TPP_enzyme_TPP-bd"/>
</dbReference>
<proteinExistence type="inferred from homology"/>
<organism evidence="14 15">
    <name type="scientific">Rozella allomycis (strain CSF55)</name>
    <dbReference type="NCBI Taxonomy" id="988480"/>
    <lineage>
        <taxon>Eukaryota</taxon>
        <taxon>Fungi</taxon>
        <taxon>Fungi incertae sedis</taxon>
        <taxon>Cryptomycota</taxon>
        <taxon>Cryptomycota incertae sedis</taxon>
        <taxon>Rozella</taxon>
    </lineage>
</organism>
<dbReference type="GO" id="GO:0000287">
    <property type="term" value="F:magnesium ion binding"/>
    <property type="evidence" value="ECO:0007669"/>
    <property type="project" value="InterPro"/>
</dbReference>
<dbReference type="CDD" id="cd02004">
    <property type="entry name" value="TPP_BZL_OCoD_HPCL"/>
    <property type="match status" value="1"/>
</dbReference>
<keyword evidence="3" id="KW-0479">Metal-binding</keyword>
<evidence type="ECO:0000256" key="1">
    <source>
        <dbReference type="ARBA" id="ARBA00001964"/>
    </source>
</evidence>
<dbReference type="CDD" id="cd07035">
    <property type="entry name" value="TPP_PYR_POX_like"/>
    <property type="match status" value="1"/>
</dbReference>
<dbReference type="GO" id="GO:0030976">
    <property type="term" value="F:thiamine pyrophosphate binding"/>
    <property type="evidence" value="ECO:0007669"/>
    <property type="project" value="InterPro"/>
</dbReference>
<evidence type="ECO:0000256" key="3">
    <source>
        <dbReference type="ARBA" id="ARBA00022723"/>
    </source>
</evidence>
<evidence type="ECO:0000256" key="2">
    <source>
        <dbReference type="ARBA" id="ARBA00007812"/>
    </source>
</evidence>
<evidence type="ECO:0000256" key="5">
    <source>
        <dbReference type="ARBA" id="ARBA00023052"/>
    </source>
</evidence>
<dbReference type="Pfam" id="PF00205">
    <property type="entry name" value="TPP_enzyme_M"/>
    <property type="match status" value="1"/>
</dbReference>
<keyword evidence="4" id="KW-0460">Magnesium</keyword>
<evidence type="ECO:0000256" key="8">
    <source>
        <dbReference type="ARBA" id="ARBA00044454"/>
    </source>
</evidence>
<dbReference type="InterPro" id="IPR012001">
    <property type="entry name" value="Thiamin_PyroP_enz_TPP-bd_dom"/>
</dbReference>
<dbReference type="Gene3D" id="3.40.50.970">
    <property type="match status" value="2"/>
</dbReference>
<dbReference type="SUPFAM" id="SSF52518">
    <property type="entry name" value="Thiamin diphosphate-binding fold (THDP-binding)"/>
    <property type="match status" value="2"/>
</dbReference>
<keyword evidence="6" id="KW-0456">Lyase</keyword>
<comment type="catalytic activity">
    <reaction evidence="8">
        <text>an (R)-2-hydroxy-long-chain-fatty acyl-CoA = a long-chain fatty aldehyde + formyl-CoA</text>
        <dbReference type="Rhea" id="RHEA:67444"/>
        <dbReference type="ChEBI" id="CHEBI:17176"/>
        <dbReference type="ChEBI" id="CHEBI:57376"/>
        <dbReference type="ChEBI" id="CHEBI:170012"/>
        <dbReference type="EC" id="4.1.2.63"/>
    </reaction>
    <physiologicalReaction direction="left-to-right" evidence="8">
        <dbReference type="Rhea" id="RHEA:67445"/>
    </physiologicalReaction>
</comment>
<dbReference type="Proteomes" id="UP000030755">
    <property type="component" value="Unassembled WGS sequence"/>
</dbReference>
<evidence type="ECO:0000256" key="10">
    <source>
        <dbReference type="RuleBase" id="RU362132"/>
    </source>
</evidence>
<dbReference type="STRING" id="988480.A0A075AXL4"/>
<dbReference type="GO" id="GO:0005777">
    <property type="term" value="C:peroxisome"/>
    <property type="evidence" value="ECO:0007669"/>
    <property type="project" value="EnsemblFungi"/>
</dbReference>
<protein>
    <recommendedName>
        <fullName evidence="9">2-hydroxyacyl-CoA lyase</fullName>
        <ecNumber evidence="9">4.1.2.63</ecNumber>
    </recommendedName>
</protein>
<sequence length="524" mass="57468">MLSGETVICETLKELSINQAFGVPGHPIVQLCNRLSSYGIKYISMRNEQSASYAASVVGYITNNPGVCITVAVGPGLLHALPGIGNSKANKWPMIILSVGVATSQASLGAFQDENQIALVSPIVKWAVRCENVNSWRRLLHQAHYVATKGTPGPVYLEFPADIIQENVTVHNGRLDYLTRENIENELSLGALQSLHNLVETLIKSDGKLLVIIGKGAAYSRSEVVLTEFITRHKIPFISMPMGKGVVSEFNELNMNAARNFAMRSASVILIVGARLNWMLNYGKKFNLKSKIIHFEIDNMRIGGDIKENFELINKFLDNKRITINEVWLSELKNNCLANAKNVAKIMTRVEESGLMNYHQAFNILNKIVNNNSVVICEGSNTMDISRLFIKHSKPRKRLDAGTNGAMGVGLGYAIAAALSAPSEAEPVICIQGDSAFGFSAMELETISRYNLKIIAIVLNNSGIYTGRRLNLAGDQPVTTLSKNCRYELIAKAFKGGKITLYPIVLNVIIDPLCGKIPFNSSKL</sequence>
<dbReference type="InterPro" id="IPR029035">
    <property type="entry name" value="DHS-like_NAD/FAD-binding_dom"/>
</dbReference>
<dbReference type="GO" id="GO:0001561">
    <property type="term" value="P:fatty acid alpha-oxidation"/>
    <property type="evidence" value="ECO:0007669"/>
    <property type="project" value="TreeGrafter"/>
</dbReference>
<feature type="domain" description="Thiamine pyrophosphate enzyme TPP-binding" evidence="12">
    <location>
        <begin position="379"/>
        <end position="495"/>
    </location>
</feature>
<reference evidence="14 15" key="1">
    <citation type="journal article" date="2013" name="Curr. Biol.">
        <title>Shared signatures of parasitism and phylogenomics unite Cryptomycota and microsporidia.</title>
        <authorList>
            <person name="James T.Y."/>
            <person name="Pelin A."/>
            <person name="Bonen L."/>
            <person name="Ahrendt S."/>
            <person name="Sain D."/>
            <person name="Corradi N."/>
            <person name="Stajich J.E."/>
        </authorList>
    </citation>
    <scope>NUCLEOTIDE SEQUENCE [LARGE SCALE GENOMIC DNA]</scope>
    <source>
        <strain evidence="14 15">CSF55</strain>
    </source>
</reference>
<evidence type="ECO:0000256" key="4">
    <source>
        <dbReference type="ARBA" id="ARBA00022842"/>
    </source>
</evidence>
<evidence type="ECO:0000313" key="14">
    <source>
        <dbReference type="EMBL" id="EPZ35045.1"/>
    </source>
</evidence>
<comment type="cofactor">
    <cofactor evidence="1">
        <name>thiamine diphosphate</name>
        <dbReference type="ChEBI" id="CHEBI:58937"/>
    </cofactor>
</comment>
<evidence type="ECO:0000256" key="7">
    <source>
        <dbReference type="ARBA" id="ARBA00044451"/>
    </source>
</evidence>
<keyword evidence="15" id="KW-1185">Reference proteome</keyword>
<name>A0A075AXL4_ROZAC</name>
<gene>
    <name evidence="14" type="ORF">O9G_005360</name>
</gene>
<dbReference type="Gene3D" id="3.40.50.1220">
    <property type="entry name" value="TPP-binding domain"/>
    <property type="match status" value="1"/>
</dbReference>
<dbReference type="EC" id="4.1.2.63" evidence="9"/>
<dbReference type="InterPro" id="IPR045025">
    <property type="entry name" value="HACL1-like"/>
</dbReference>
<dbReference type="HOGENOM" id="CLU_013748_3_3_1"/>
<dbReference type="InterPro" id="IPR012000">
    <property type="entry name" value="Thiamin_PyroP_enz_cen_dom"/>
</dbReference>
<evidence type="ECO:0000313" key="15">
    <source>
        <dbReference type="Proteomes" id="UP000030755"/>
    </source>
</evidence>
<dbReference type="AlphaFoldDB" id="A0A075AXL4"/>
<dbReference type="GO" id="GO:0106359">
    <property type="term" value="F:2-hydroxyacyl-CoA lyase activity"/>
    <property type="evidence" value="ECO:0007669"/>
    <property type="project" value="UniProtKB-EC"/>
</dbReference>
<evidence type="ECO:0000259" key="13">
    <source>
        <dbReference type="Pfam" id="PF02776"/>
    </source>
</evidence>
<dbReference type="Pfam" id="PF02775">
    <property type="entry name" value="TPP_enzyme_C"/>
    <property type="match status" value="1"/>
</dbReference>
<dbReference type="EMBL" id="KE560895">
    <property type="protein sequence ID" value="EPZ35045.1"/>
    <property type="molecule type" value="Genomic_DNA"/>
</dbReference>
<feature type="domain" description="Thiamine pyrophosphate enzyme central" evidence="11">
    <location>
        <begin position="201"/>
        <end position="313"/>
    </location>
</feature>
<dbReference type="PANTHER" id="PTHR43710">
    <property type="entry name" value="2-HYDROXYACYL-COA LYASE"/>
    <property type="match status" value="1"/>
</dbReference>
<dbReference type="Pfam" id="PF02776">
    <property type="entry name" value="TPP_enzyme_N"/>
    <property type="match status" value="1"/>
</dbReference>
<keyword evidence="5 10" id="KW-0786">Thiamine pyrophosphate</keyword>
<dbReference type="InterPro" id="IPR029061">
    <property type="entry name" value="THDP-binding"/>
</dbReference>
<feature type="domain" description="Thiamine pyrophosphate enzyme N-terminal TPP-binding" evidence="13">
    <location>
        <begin position="4"/>
        <end position="114"/>
    </location>
</feature>
<accession>A0A075AXL4</accession>
<evidence type="ECO:0000259" key="12">
    <source>
        <dbReference type="Pfam" id="PF02775"/>
    </source>
</evidence>
<dbReference type="SUPFAM" id="SSF52467">
    <property type="entry name" value="DHS-like NAD/FAD-binding domain"/>
    <property type="match status" value="1"/>
</dbReference>
<evidence type="ECO:0000259" key="11">
    <source>
        <dbReference type="Pfam" id="PF00205"/>
    </source>
</evidence>
<dbReference type="OMA" id="PGPYGCL"/>
<comment type="catalytic activity">
    <reaction evidence="7">
        <text>a 2-hydroxy-3-methyl fatty acyl-CoA = a 2-methyl-branched fatty aldehyde + formyl-CoA</text>
        <dbReference type="Rhea" id="RHEA:25375"/>
        <dbReference type="ChEBI" id="CHEBI:49188"/>
        <dbReference type="ChEBI" id="CHEBI:57376"/>
        <dbReference type="ChEBI" id="CHEBI:58783"/>
        <dbReference type="EC" id="4.1.2.63"/>
    </reaction>
    <physiologicalReaction direction="left-to-right" evidence="7">
        <dbReference type="Rhea" id="RHEA:25376"/>
    </physiologicalReaction>
</comment>
<dbReference type="OrthoDB" id="10006023at2759"/>
<evidence type="ECO:0000256" key="6">
    <source>
        <dbReference type="ARBA" id="ARBA00023239"/>
    </source>
</evidence>
<dbReference type="PANTHER" id="PTHR43710:SF2">
    <property type="entry name" value="2-HYDROXYACYL-COA LYASE 1"/>
    <property type="match status" value="1"/>
</dbReference>